<feature type="compositionally biased region" description="Basic residues" evidence="1">
    <location>
        <begin position="48"/>
        <end position="57"/>
    </location>
</feature>
<dbReference type="AlphaFoldDB" id="A0A2G3A1T3"/>
<dbReference type="GO" id="GO:0010082">
    <property type="term" value="P:regulation of root meristem growth"/>
    <property type="evidence" value="ECO:0007669"/>
    <property type="project" value="InterPro"/>
</dbReference>
<dbReference type="PANTHER" id="PTHR36313:SF3">
    <property type="match status" value="1"/>
</dbReference>
<dbReference type="EMBL" id="AYRZ02000003">
    <property type="protein sequence ID" value="PHT88199.1"/>
    <property type="molecule type" value="Genomic_DNA"/>
</dbReference>
<reference evidence="2 3" key="2">
    <citation type="journal article" date="2017" name="Genome Biol.">
        <title>New reference genome sequences of hot pepper reveal the massive evolution of plant disease-resistance genes by retroduplication.</title>
        <authorList>
            <person name="Kim S."/>
            <person name="Park J."/>
            <person name="Yeom S.I."/>
            <person name="Kim Y.M."/>
            <person name="Seo E."/>
            <person name="Kim K.T."/>
            <person name="Kim M.S."/>
            <person name="Lee J.M."/>
            <person name="Cheong K."/>
            <person name="Shin H.S."/>
            <person name="Kim S.B."/>
            <person name="Han K."/>
            <person name="Lee J."/>
            <person name="Park M."/>
            <person name="Lee H.A."/>
            <person name="Lee H.Y."/>
            <person name="Lee Y."/>
            <person name="Oh S."/>
            <person name="Lee J.H."/>
            <person name="Choi E."/>
            <person name="Choi E."/>
            <person name="Lee S.E."/>
            <person name="Jeon J."/>
            <person name="Kim H."/>
            <person name="Choi G."/>
            <person name="Song H."/>
            <person name="Lee J."/>
            <person name="Lee S.C."/>
            <person name="Kwon J.K."/>
            <person name="Lee H.Y."/>
            <person name="Koo N."/>
            <person name="Hong Y."/>
            <person name="Kim R.W."/>
            <person name="Kang W.H."/>
            <person name="Huh J.H."/>
            <person name="Kang B.C."/>
            <person name="Yang T.J."/>
            <person name="Lee Y.H."/>
            <person name="Bennetzen J.L."/>
            <person name="Choi D."/>
        </authorList>
    </citation>
    <scope>NUCLEOTIDE SEQUENCE [LARGE SCALE GENOMIC DNA]</scope>
    <source>
        <strain evidence="3">cv. CM334</strain>
    </source>
</reference>
<gene>
    <name evidence="2" type="ORF">T459_10305</name>
</gene>
<dbReference type="SMR" id="A0A2G3A1T3"/>
<evidence type="ECO:0000256" key="1">
    <source>
        <dbReference type="SAM" id="MobiDB-lite"/>
    </source>
</evidence>
<feature type="compositionally biased region" description="Polar residues" evidence="1">
    <location>
        <begin position="116"/>
        <end position="127"/>
    </location>
</feature>
<accession>A0A2G3A1T3</accession>
<feature type="compositionally biased region" description="Polar residues" evidence="1">
    <location>
        <begin position="18"/>
        <end position="40"/>
    </location>
</feature>
<evidence type="ECO:0000313" key="3">
    <source>
        <dbReference type="Proteomes" id="UP000222542"/>
    </source>
</evidence>
<reference evidence="2 3" key="1">
    <citation type="journal article" date="2014" name="Nat. Genet.">
        <title>Genome sequence of the hot pepper provides insights into the evolution of pungency in Capsicum species.</title>
        <authorList>
            <person name="Kim S."/>
            <person name="Park M."/>
            <person name="Yeom S.I."/>
            <person name="Kim Y.M."/>
            <person name="Lee J.M."/>
            <person name="Lee H.A."/>
            <person name="Seo E."/>
            <person name="Choi J."/>
            <person name="Cheong K."/>
            <person name="Kim K.T."/>
            <person name="Jung K."/>
            <person name="Lee G.W."/>
            <person name="Oh S.K."/>
            <person name="Bae C."/>
            <person name="Kim S.B."/>
            <person name="Lee H.Y."/>
            <person name="Kim S.Y."/>
            <person name="Kim M.S."/>
            <person name="Kang B.C."/>
            <person name="Jo Y.D."/>
            <person name="Yang H.B."/>
            <person name="Jeong H.J."/>
            <person name="Kang W.H."/>
            <person name="Kwon J.K."/>
            <person name="Shin C."/>
            <person name="Lim J.Y."/>
            <person name="Park J.H."/>
            <person name="Huh J.H."/>
            <person name="Kim J.S."/>
            <person name="Kim B.D."/>
            <person name="Cohen O."/>
            <person name="Paran I."/>
            <person name="Suh M.C."/>
            <person name="Lee S.B."/>
            <person name="Kim Y.K."/>
            <person name="Shin Y."/>
            <person name="Noh S.J."/>
            <person name="Park J."/>
            <person name="Seo Y.S."/>
            <person name="Kwon S.Y."/>
            <person name="Kim H.A."/>
            <person name="Park J.M."/>
            <person name="Kim H.J."/>
            <person name="Choi S.B."/>
            <person name="Bosland P.W."/>
            <person name="Reeves G."/>
            <person name="Jo S.H."/>
            <person name="Lee B.W."/>
            <person name="Cho H.T."/>
            <person name="Choi H.S."/>
            <person name="Lee M.S."/>
            <person name="Yu Y."/>
            <person name="Do Choi Y."/>
            <person name="Park B.S."/>
            <person name="van Deynze A."/>
            <person name="Ashrafi H."/>
            <person name="Hill T."/>
            <person name="Kim W.T."/>
            <person name="Pai H.S."/>
            <person name="Ahn H.K."/>
            <person name="Yeam I."/>
            <person name="Giovannoni J.J."/>
            <person name="Rose J.K."/>
            <person name="Sorensen I."/>
            <person name="Lee S.J."/>
            <person name="Kim R.W."/>
            <person name="Choi I.Y."/>
            <person name="Choi B.S."/>
            <person name="Lim J.S."/>
            <person name="Lee Y.H."/>
            <person name="Choi D."/>
        </authorList>
    </citation>
    <scope>NUCLEOTIDE SEQUENCE [LARGE SCALE GENOMIC DNA]</scope>
    <source>
        <strain evidence="3">cv. CM334</strain>
    </source>
</reference>
<dbReference type="PANTHER" id="PTHR36313">
    <property type="entry name" value="ROOT MERISTEM GROWTH FACTOR 2"/>
    <property type="match status" value="1"/>
</dbReference>
<dbReference type="Proteomes" id="UP000222542">
    <property type="component" value="Unassembled WGS sequence"/>
</dbReference>
<keyword evidence="3" id="KW-1185">Reference proteome</keyword>
<protein>
    <submittedName>
        <fullName evidence="2">Uncharacterized protein</fullName>
    </submittedName>
</protein>
<feature type="compositionally biased region" description="Polar residues" evidence="1">
    <location>
        <begin position="58"/>
        <end position="68"/>
    </location>
</feature>
<organism evidence="2 3">
    <name type="scientific">Capsicum annuum</name>
    <name type="common">Capsicum pepper</name>
    <dbReference type="NCBI Taxonomy" id="4072"/>
    <lineage>
        <taxon>Eukaryota</taxon>
        <taxon>Viridiplantae</taxon>
        <taxon>Streptophyta</taxon>
        <taxon>Embryophyta</taxon>
        <taxon>Tracheophyta</taxon>
        <taxon>Spermatophyta</taxon>
        <taxon>Magnoliopsida</taxon>
        <taxon>eudicotyledons</taxon>
        <taxon>Gunneridae</taxon>
        <taxon>Pentapetalae</taxon>
        <taxon>asterids</taxon>
        <taxon>lamiids</taxon>
        <taxon>Solanales</taxon>
        <taxon>Solanaceae</taxon>
        <taxon>Solanoideae</taxon>
        <taxon>Capsiceae</taxon>
        <taxon>Capsicum</taxon>
    </lineage>
</organism>
<name>A0A2G3A1T3_CAPAN</name>
<evidence type="ECO:0000313" key="2">
    <source>
        <dbReference type="EMBL" id="PHT88199.1"/>
    </source>
</evidence>
<comment type="caution">
    <text evidence="2">The sequence shown here is derived from an EMBL/GenBank/DDBJ whole genome shotgun (WGS) entry which is preliminary data.</text>
</comment>
<feature type="region of interest" description="Disordered" evidence="1">
    <location>
        <begin position="18"/>
        <end position="127"/>
    </location>
</feature>
<dbReference type="GO" id="GO:0008083">
    <property type="term" value="F:growth factor activity"/>
    <property type="evidence" value="ECO:0007669"/>
    <property type="project" value="InterPro"/>
</dbReference>
<dbReference type="InterPro" id="IPR038804">
    <property type="entry name" value="RGF3"/>
</dbReference>
<sequence>MKKEMECILNLGIFSFSNAGNSNSPSNLLGESRKNTQNQMKGDESKKTAKTASRRNWKNSSDKLVSTDDQSDEKGSFQNLDSEKIHEDTTEFFTMMNKDYVGGPGSGSKPHHKPPINNSQPFHRSNP</sequence>
<dbReference type="Gramene" id="PHT88199">
    <property type="protein sequence ID" value="PHT88199"/>
    <property type="gene ID" value="T459_10305"/>
</dbReference>
<proteinExistence type="predicted"/>